<dbReference type="AlphaFoldDB" id="X1GYI5"/>
<reference evidence="1" key="1">
    <citation type="journal article" date="2014" name="Front. Microbiol.">
        <title>High frequency of phylogenetically diverse reductive dehalogenase-homologous genes in deep subseafloor sedimentary metagenomes.</title>
        <authorList>
            <person name="Kawai M."/>
            <person name="Futagami T."/>
            <person name="Toyoda A."/>
            <person name="Takaki Y."/>
            <person name="Nishi S."/>
            <person name="Hori S."/>
            <person name="Arai W."/>
            <person name="Tsubouchi T."/>
            <person name="Morono Y."/>
            <person name="Uchiyama I."/>
            <person name="Ito T."/>
            <person name="Fujiyama A."/>
            <person name="Inagaki F."/>
            <person name="Takami H."/>
        </authorList>
    </citation>
    <scope>NUCLEOTIDE SEQUENCE</scope>
    <source>
        <strain evidence="1">Expedition CK06-06</strain>
    </source>
</reference>
<dbReference type="EMBL" id="BARU01013545">
    <property type="protein sequence ID" value="GAH38068.1"/>
    <property type="molecule type" value="Genomic_DNA"/>
</dbReference>
<gene>
    <name evidence="1" type="ORF">S03H2_24396</name>
</gene>
<accession>X1GYI5</accession>
<name>X1GYI5_9ZZZZ</name>
<protein>
    <submittedName>
        <fullName evidence="1">Uncharacterized protein</fullName>
    </submittedName>
</protein>
<proteinExistence type="predicted"/>
<organism evidence="1">
    <name type="scientific">marine sediment metagenome</name>
    <dbReference type="NCBI Taxonomy" id="412755"/>
    <lineage>
        <taxon>unclassified sequences</taxon>
        <taxon>metagenomes</taxon>
        <taxon>ecological metagenomes</taxon>
    </lineage>
</organism>
<evidence type="ECO:0000313" key="1">
    <source>
        <dbReference type="EMBL" id="GAH38068.1"/>
    </source>
</evidence>
<sequence>WSNPVDFILSQDIPVEEKLSVLSGMESDILSILEKIRKEKKKIEKKIGLKIEMS</sequence>
<feature type="non-terminal residue" evidence="1">
    <location>
        <position position="1"/>
    </location>
</feature>
<comment type="caution">
    <text evidence="1">The sequence shown here is derived from an EMBL/GenBank/DDBJ whole genome shotgun (WGS) entry which is preliminary data.</text>
</comment>